<keyword evidence="3" id="KW-0732">Signal</keyword>
<dbReference type="EMBL" id="JAPFFF010000073">
    <property type="protein sequence ID" value="KAK8835843.1"/>
    <property type="molecule type" value="Genomic_DNA"/>
</dbReference>
<evidence type="ECO:0000313" key="5">
    <source>
        <dbReference type="Proteomes" id="UP001470230"/>
    </source>
</evidence>
<feature type="region of interest" description="Disordered" evidence="1">
    <location>
        <begin position="2916"/>
        <end position="2940"/>
    </location>
</feature>
<feature type="compositionally biased region" description="Basic and acidic residues" evidence="1">
    <location>
        <begin position="2923"/>
        <end position="2940"/>
    </location>
</feature>
<proteinExistence type="predicted"/>
<feature type="signal peptide" evidence="3">
    <location>
        <begin position="1"/>
        <end position="18"/>
    </location>
</feature>
<feature type="transmembrane region" description="Helical" evidence="2">
    <location>
        <begin position="2808"/>
        <end position="2831"/>
    </location>
</feature>
<evidence type="ECO:0000256" key="3">
    <source>
        <dbReference type="SAM" id="SignalP"/>
    </source>
</evidence>
<gene>
    <name evidence="4" type="ORF">M9Y10_040394</name>
</gene>
<dbReference type="Pfam" id="PF13306">
    <property type="entry name" value="LRR_5"/>
    <property type="match status" value="14"/>
</dbReference>
<keyword evidence="5" id="KW-1185">Reference proteome</keyword>
<keyword evidence="2" id="KW-1133">Transmembrane helix</keyword>
<organism evidence="4 5">
    <name type="scientific">Tritrichomonas musculus</name>
    <dbReference type="NCBI Taxonomy" id="1915356"/>
    <lineage>
        <taxon>Eukaryota</taxon>
        <taxon>Metamonada</taxon>
        <taxon>Parabasalia</taxon>
        <taxon>Tritrichomonadida</taxon>
        <taxon>Tritrichomonadidae</taxon>
        <taxon>Tritrichomonas</taxon>
    </lineage>
</organism>
<evidence type="ECO:0000313" key="4">
    <source>
        <dbReference type="EMBL" id="KAK8835843.1"/>
    </source>
</evidence>
<feature type="chain" id="PRO_5046270789" evidence="3">
    <location>
        <begin position="19"/>
        <end position="2940"/>
    </location>
</feature>
<dbReference type="InterPro" id="IPR053139">
    <property type="entry name" value="Surface_bspA-like"/>
</dbReference>
<dbReference type="InterPro" id="IPR006553">
    <property type="entry name" value="Leu-rich_rpt_Cys-con_subtyp"/>
</dbReference>
<dbReference type="PANTHER" id="PTHR45661">
    <property type="entry name" value="SURFACE ANTIGEN"/>
    <property type="match status" value="1"/>
</dbReference>
<keyword evidence="2" id="KW-0472">Membrane</keyword>
<dbReference type="Gene3D" id="3.40.50.12480">
    <property type="match status" value="1"/>
</dbReference>
<dbReference type="SMART" id="SM00367">
    <property type="entry name" value="LRR_CC"/>
    <property type="match status" value="7"/>
</dbReference>
<sequence length="2940" mass="326663">MLVLFYAIVISSLKVSINQNVYEGESYEAILDSYGSEVNTITSIVVQEGDFPVNSLSNQYTDLTALEVPAESFRDSIGDGIFKNLDLLKTVIINGATSIGSSCFEGCSQLETVQFQDCLIINNNAFKSCSLLKNVQIPKVQTIKNYAFSGTIISTIESNFLTEVGDYAFNECSYLTVITAPLLSIIGSYSFKGTSFTSLSLNSVTQMGTAGHCFELCTKLEIIQLDNVESLPQYSFYNCTSLHTITGLKVKTIEQSCFHNCICLLTATFPSLLTIGSNSFQGAISLKEIDYPNVTSVSSNAFYSCSELKTVVMNSCVSVGYYAFCSCVSLSHLLMPELVTMSYCAFRDTAVVSLEFPQLTTLNVGKVDGTSDVGGQFMHCSKLTSFTAPYASSIPIWMFYGCVSLTSLSMDNAGTIGTNSFGQCTSLITICLPSVKSIAAKLFNGGNNIVHIEFDSVLSIGDNAFQNCKSLETASFINCTSVGKYAFDGCHKLETINMPKVKKMYGRAFSYTNLKKVEMNSLSVVETEKYNYADHGAQFEGCSALTHVTMRSLNYVQIEMFYNCHQLIYVDMPSLVYIYYRGFYLCDSLNNLTFPKLKSIGKSAFQNLNGLTEVNLPSVTSIGQSSFASCPNLVSFSSENCSFIDQYGFNNCVKLEHVYLPKLRELGARAFSYTNFSSIELNSLVSCGTVDYNYADHGSQFQNCESLTNVTMKMMPYIQIEMFYSCSKLEYLDVPNVNTIYYMAFVGCHALSNLTLPSIKTINSYAFQSVTGLYDVDLPSLTSIGKYAFASCPNLVSFSSENCSFIDQYGFNNCAKLEHVYLPKLRELGARAFSYTNFSSIELNSLVSCGTVDYNYADHGSQFQNCKSLTNVTMKSIGILQIEMFYNCDMLSYIDLPNVYQINQNAFAGCHQLCSLTLPSIKSIGTSVFSYLTGLFEVNLPSITSISSYAFRECPNLISITAQNCTSIGSYAFFSCAKLKTINMENVTTINSYAFDKCSSLEYVNFPKLQDLGARAFSYTGLKEVEFNTLTIAGTDDYNYKDHGAQFEGCDALTHVTMNLMTYVQIEMFYSCNNLIYIDMPNLVKINYRGFYGCSSLNNLTFPKLDIIGEDAFRENPGLIEVDLPSVTNINQYAFYKCHNLLSFSSENCSYIFKYAFYDCCKLEHIHLPKLRELGARSFAYTNLTSINLDSLGQAGTDNYNYADHGVQFQSCIELKHVSMKSMPYLQIEMFYDCSSLIEINLPSCIKFNSNCLAGCSALKQVTLGFETIQFGSIPSPQLLTHISFPNAKNVPENTFLDFKEMISCKLPLVSTVESSAFQGCLNLVDLELPSLIELIGDYNFYNCENLPSLSLRTLINVNSTSSNIFQGCRGLKYISLPDRPPKTFNRETFKDLSCKIYIPAESIDIYDNDASIDGDEAGDHKWCGIELSAFDMTTIVADDMNGVGATLSEACTAAGVSMSSVSNLRIVAGHLTQEEMMSFKDNFVDLNELRIEASVSIDGDIIPQNFLLNHKEIKTVYIFSSLKIIDESAFQGCSQLSTISCPNVKELRSKCFFGPTSLEMISFELVDTLTGSHFFSNNSILKNIELPNLKTATITGYISENSPLISSITLAETPPTLSQGKFLLDVSPFLIGISNKAAVDYDAADSVDNDMRFYSLRLRYSLFLISVDGDRINGVTLKSMVPEGAKVVEMIEGEITESDFPLPDSITSFTVRENVSVKSIPANAFAENENLKTITIFSKTNFEIKEEAFLGCTSLTYAQINKATSIEGLAFKGCSKLKTVILNDVLTIIGNSHFESCNELRSLSLQSLTTVPSTSNRIFLGCSKFSIIKLPSKPPQRFHKDTFQGLQDQLSLVLPNEEDYNTYDKDISISGDQKEDGLWCGIILPSTIVNIKINQRSNIYNGNKLSDCIIASGISESQIITLEILRGLVPITTLVDTLRNLPFLETLKISASVNTRSEYTDGYFSGLDLISVTLPGVTNIPNELFKDCKKLKYVEMNEATKIGDSAFKGCTSLESISLNVNTFEGDSQFEGCTSLTSVSITNLVNVDSTSSKIFAECPLTMIYLPETPPKTFNKNTFIGKEVIIYGLSNEVLQNYDANTDVEGDVKDDLKWCGIDLVQLYLTVSINEQQSVQSSSLASAAELSLVTEVKSIEIQQGMVKNTHMNELRTFPSLSRLTITENTILESTIIESEQFKDLTNLIHVKIMHNVTLMRNCFRGCSSLLSCEFAEVPLISEGSFRNCSSLNTLIIPRCKELRGDYIFSGCTNLRDVDLSSLMRVDSSGSKIFEDCNQLTMLRLPSVEPMTFHKDTFVDCTEVKLQLPNKADYLSYDDESHVVDDIKEDEKWCGIKIDSAFLPQFLIYRINNIEYRSRKLTNNQNKEDRLFLLEDNTTNTSELKDLELIGGLVSQEDLKNIISQSLTIERFTANIGTLTDIASGTFDGCDSLKEIVIHCEVNLGYGALQNIPNLEVLKLLLQFSIRSDEFVGDVNLREISLPLLQVVPSDTFANLTKLTKIDLDIAYSISSNCFKNCESLENLDLHSLEKIYGDSCFEGCLSLKMIDLSKLISVPQGSSRLFMNCNKLTNISLGDQPPTRFNEDIFKNAGVLPTVSLPTDNSWQNYIVQSKLESDGRYLWYGIDTGLTKDDNVSCPPQEECSCPESSECSCPESSECSCPESTNCPEVPASCPECNCEEIGTKCPTLDPAECSCPEMTDVACPTNPFTQSGPEMTMSNSMTISYVLWKSVSFSYFSSFSDIYSVTVIGGKATMIHSESYVWNFMPYVIRFYSMTSSPTFVSIEVVKQKHKITREMLIGISCGSAAVFFITLACIILYCREEKTNREFDERDMKLLQDLASDDEEKMTGSATININEPQNSKSKKVQFTDNQLNIDENQLSNDDNQLSINENTSSINENQLNIDNIGQQDNNDHQNNNDKVYEDDYWF</sequence>
<dbReference type="SUPFAM" id="SSF52058">
    <property type="entry name" value="L domain-like"/>
    <property type="match status" value="9"/>
</dbReference>
<comment type="caution">
    <text evidence="4">The sequence shown here is derived from an EMBL/GenBank/DDBJ whole genome shotgun (WGS) entry which is preliminary data.</text>
</comment>
<keyword evidence="2" id="KW-0812">Transmembrane</keyword>
<protein>
    <submittedName>
        <fullName evidence="4">Beta-1,3-glucan linked protein</fullName>
    </submittedName>
</protein>
<name>A0ABR2GPG9_9EUKA</name>
<dbReference type="PANTHER" id="PTHR45661:SF3">
    <property type="entry name" value="IG-LIKE DOMAIN-CONTAINING PROTEIN"/>
    <property type="match status" value="1"/>
</dbReference>
<evidence type="ECO:0000256" key="2">
    <source>
        <dbReference type="SAM" id="Phobius"/>
    </source>
</evidence>
<dbReference type="InterPro" id="IPR032675">
    <property type="entry name" value="LRR_dom_sf"/>
</dbReference>
<evidence type="ECO:0000256" key="1">
    <source>
        <dbReference type="SAM" id="MobiDB-lite"/>
    </source>
</evidence>
<reference evidence="4 5" key="1">
    <citation type="submission" date="2024-04" db="EMBL/GenBank/DDBJ databases">
        <title>Tritrichomonas musculus Genome.</title>
        <authorList>
            <person name="Alves-Ferreira E."/>
            <person name="Grigg M."/>
            <person name="Lorenzi H."/>
            <person name="Galac M."/>
        </authorList>
    </citation>
    <scope>NUCLEOTIDE SEQUENCE [LARGE SCALE GENOMIC DNA]</scope>
    <source>
        <strain evidence="4 5">EAF2021</strain>
    </source>
</reference>
<dbReference type="Proteomes" id="UP001470230">
    <property type="component" value="Unassembled WGS sequence"/>
</dbReference>
<accession>A0ABR2GPG9</accession>
<dbReference type="InterPro" id="IPR026906">
    <property type="entry name" value="LRR_5"/>
</dbReference>
<dbReference type="Gene3D" id="3.80.10.10">
    <property type="entry name" value="Ribonuclease Inhibitor"/>
    <property type="match status" value="13"/>
</dbReference>